<sequence>MNRVKQLREENNWTQEYLGSLLNVKKAAVSKYETGKAALTDDTICRLVKIFHVSADYLLGISDKRNLLQNSLTEREIALLEYYNALTSKYKDIAIGTLASLTNQQDKALSPKNK</sequence>
<dbReference type="Gene3D" id="1.10.260.40">
    <property type="entry name" value="lambda repressor-like DNA-binding domains"/>
    <property type="match status" value="1"/>
</dbReference>
<dbReference type="SUPFAM" id="SSF47413">
    <property type="entry name" value="lambda repressor-like DNA-binding domains"/>
    <property type="match status" value="1"/>
</dbReference>
<dbReference type="PANTHER" id="PTHR46558:SF14">
    <property type="entry name" value="HTH-TYPE TRANSCRIPTIONAL REGULATOR ANSR"/>
    <property type="match status" value="1"/>
</dbReference>
<keyword evidence="1" id="KW-0238">DNA-binding</keyword>
<dbReference type="EMBL" id="CP048000">
    <property type="protein sequence ID" value="QHQ59971.1"/>
    <property type="molecule type" value="Genomic_DNA"/>
</dbReference>
<dbReference type="CDD" id="cd00093">
    <property type="entry name" value="HTH_XRE"/>
    <property type="match status" value="1"/>
</dbReference>
<dbReference type="InterPro" id="IPR010982">
    <property type="entry name" value="Lambda_DNA-bd_dom_sf"/>
</dbReference>
<dbReference type="PROSITE" id="PS50943">
    <property type="entry name" value="HTH_CROC1"/>
    <property type="match status" value="1"/>
</dbReference>
<dbReference type="RefSeq" id="WP_161836807.1">
    <property type="nucleotide sequence ID" value="NZ_CP048000.1"/>
</dbReference>
<name>A0A6P1TIV4_9FIRM</name>
<proteinExistence type="predicted"/>
<evidence type="ECO:0000313" key="3">
    <source>
        <dbReference type="EMBL" id="QHQ59971.1"/>
    </source>
</evidence>
<evidence type="ECO:0000313" key="4">
    <source>
        <dbReference type="Proteomes" id="UP000464314"/>
    </source>
</evidence>
<feature type="domain" description="HTH cro/C1-type" evidence="2">
    <location>
        <begin position="4"/>
        <end position="58"/>
    </location>
</feature>
<dbReference type="InterPro" id="IPR001387">
    <property type="entry name" value="Cro/C1-type_HTH"/>
</dbReference>
<organism evidence="3 4">
    <name type="scientific">Anaerocolumna sedimenticola</name>
    <dbReference type="NCBI Taxonomy" id="2696063"/>
    <lineage>
        <taxon>Bacteria</taxon>
        <taxon>Bacillati</taxon>
        <taxon>Bacillota</taxon>
        <taxon>Clostridia</taxon>
        <taxon>Lachnospirales</taxon>
        <taxon>Lachnospiraceae</taxon>
        <taxon>Anaerocolumna</taxon>
    </lineage>
</organism>
<protein>
    <submittedName>
        <fullName evidence="3">Helix-turn-helix domain-containing protein</fullName>
    </submittedName>
</protein>
<accession>A0A6P1TIV4</accession>
<dbReference type="GO" id="GO:0003677">
    <property type="term" value="F:DNA binding"/>
    <property type="evidence" value="ECO:0007669"/>
    <property type="project" value="UniProtKB-KW"/>
</dbReference>
<evidence type="ECO:0000256" key="1">
    <source>
        <dbReference type="ARBA" id="ARBA00023125"/>
    </source>
</evidence>
<dbReference type="KEGG" id="anr:Ana3638_03565"/>
<dbReference type="Proteomes" id="UP000464314">
    <property type="component" value="Chromosome"/>
</dbReference>
<dbReference type="Pfam" id="PF01381">
    <property type="entry name" value="HTH_3"/>
    <property type="match status" value="1"/>
</dbReference>
<reference evidence="3 4" key="1">
    <citation type="submission" date="2020-01" db="EMBL/GenBank/DDBJ databases">
        <title>Genome analysis of Anaerocolumna sp. CBA3638.</title>
        <authorList>
            <person name="Kim J."/>
            <person name="Roh S.W."/>
        </authorList>
    </citation>
    <scope>NUCLEOTIDE SEQUENCE [LARGE SCALE GENOMIC DNA]</scope>
    <source>
        <strain evidence="3 4">CBA3638</strain>
    </source>
</reference>
<gene>
    <name evidence="3" type="ORF">Ana3638_03565</name>
</gene>
<dbReference type="PANTHER" id="PTHR46558">
    <property type="entry name" value="TRACRIPTIONAL REGULATORY PROTEIN-RELATED-RELATED"/>
    <property type="match status" value="1"/>
</dbReference>
<keyword evidence="4" id="KW-1185">Reference proteome</keyword>
<dbReference type="AlphaFoldDB" id="A0A6P1TIV4"/>
<dbReference type="SMART" id="SM00530">
    <property type="entry name" value="HTH_XRE"/>
    <property type="match status" value="1"/>
</dbReference>
<evidence type="ECO:0000259" key="2">
    <source>
        <dbReference type="PROSITE" id="PS50943"/>
    </source>
</evidence>